<evidence type="ECO:0000256" key="5">
    <source>
        <dbReference type="SAM" id="MobiDB-lite"/>
    </source>
</evidence>
<comment type="caution">
    <text evidence="7">The sequence shown here is derived from an EMBL/GenBank/DDBJ whole genome shotgun (WGS) entry which is preliminary data.</text>
</comment>
<dbReference type="InterPro" id="IPR026444">
    <property type="entry name" value="Secre_tail"/>
</dbReference>
<evidence type="ECO:0000256" key="3">
    <source>
        <dbReference type="ARBA" id="ARBA00022729"/>
    </source>
</evidence>
<dbReference type="PROSITE" id="PS50853">
    <property type="entry name" value="FN3"/>
    <property type="match status" value="1"/>
</dbReference>
<dbReference type="SUPFAM" id="SSF54060">
    <property type="entry name" value="His-Me finger endonucleases"/>
    <property type="match status" value="1"/>
</dbReference>
<dbReference type="InterPro" id="IPR044925">
    <property type="entry name" value="His-Me_finger_sf"/>
</dbReference>
<proteinExistence type="inferred from homology"/>
<gene>
    <name evidence="7" type="ORF">ACFQZW_06475</name>
</gene>
<dbReference type="InterPro" id="IPR007346">
    <property type="entry name" value="Endonuclease-I"/>
</dbReference>
<evidence type="ECO:0000256" key="4">
    <source>
        <dbReference type="ARBA" id="ARBA00022801"/>
    </source>
</evidence>
<keyword evidence="3" id="KW-0732">Signal</keyword>
<dbReference type="Gene3D" id="2.60.120.200">
    <property type="match status" value="1"/>
</dbReference>
<dbReference type="SMART" id="SM00060">
    <property type="entry name" value="FN3"/>
    <property type="match status" value="1"/>
</dbReference>
<name>A0ABW2Z4H0_9FLAO</name>
<dbReference type="NCBIfam" id="TIGR04183">
    <property type="entry name" value="Por_Secre_tail"/>
    <property type="match status" value="1"/>
</dbReference>
<protein>
    <submittedName>
        <fullName evidence="7">Endonuclease</fullName>
    </submittedName>
</protein>
<dbReference type="Pfam" id="PF18962">
    <property type="entry name" value="Por_Secre_tail"/>
    <property type="match status" value="1"/>
</dbReference>
<dbReference type="InterPro" id="IPR028974">
    <property type="entry name" value="TSP_type-3_rpt"/>
</dbReference>
<dbReference type="Gene3D" id="4.10.1080.10">
    <property type="entry name" value="TSP type-3 repeat"/>
    <property type="match status" value="1"/>
</dbReference>
<dbReference type="GO" id="GO:0004519">
    <property type="term" value="F:endonuclease activity"/>
    <property type="evidence" value="ECO:0007669"/>
    <property type="project" value="UniProtKB-KW"/>
</dbReference>
<dbReference type="Proteomes" id="UP001597032">
    <property type="component" value="Unassembled WGS sequence"/>
</dbReference>
<comment type="similarity">
    <text evidence="1">Belongs to the EndA/NucM nuclease family.</text>
</comment>
<accession>A0ABW2Z4H0</accession>
<dbReference type="CDD" id="cd00063">
    <property type="entry name" value="FN3"/>
    <property type="match status" value="1"/>
</dbReference>
<dbReference type="EMBL" id="JBHTIC010000006">
    <property type="protein sequence ID" value="MFD0761723.1"/>
    <property type="molecule type" value="Genomic_DNA"/>
</dbReference>
<dbReference type="InterPro" id="IPR036116">
    <property type="entry name" value="FN3_sf"/>
</dbReference>
<dbReference type="Pfam" id="PF04231">
    <property type="entry name" value="Endonuclease_1"/>
    <property type="match status" value="1"/>
</dbReference>
<keyword evidence="2" id="KW-0540">Nuclease</keyword>
<keyword evidence="4" id="KW-0378">Hydrolase</keyword>
<evidence type="ECO:0000256" key="1">
    <source>
        <dbReference type="ARBA" id="ARBA00006429"/>
    </source>
</evidence>
<dbReference type="RefSeq" id="WP_386781891.1">
    <property type="nucleotide sequence ID" value="NZ_JBHTIC010000006.1"/>
</dbReference>
<organism evidence="7 8">
    <name type="scientific">Lutibacter aestuarii</name>
    <dbReference type="NCBI Taxonomy" id="861111"/>
    <lineage>
        <taxon>Bacteria</taxon>
        <taxon>Pseudomonadati</taxon>
        <taxon>Bacteroidota</taxon>
        <taxon>Flavobacteriia</taxon>
        <taxon>Flavobacteriales</taxon>
        <taxon>Flavobacteriaceae</taxon>
        <taxon>Lutibacter</taxon>
    </lineage>
</organism>
<keyword evidence="8" id="KW-1185">Reference proteome</keyword>
<dbReference type="InterPro" id="IPR003961">
    <property type="entry name" value="FN3_dom"/>
</dbReference>
<dbReference type="SUPFAM" id="SSF103647">
    <property type="entry name" value="TSP type-3 repeat"/>
    <property type="match status" value="2"/>
</dbReference>
<feature type="domain" description="Fibronectin type-III" evidence="6">
    <location>
        <begin position="295"/>
        <end position="380"/>
    </location>
</feature>
<dbReference type="Gene3D" id="2.60.40.10">
    <property type="entry name" value="Immunoglobulins"/>
    <property type="match status" value="1"/>
</dbReference>
<evidence type="ECO:0000256" key="2">
    <source>
        <dbReference type="ARBA" id="ARBA00022722"/>
    </source>
</evidence>
<evidence type="ECO:0000259" key="6">
    <source>
        <dbReference type="PROSITE" id="PS50853"/>
    </source>
</evidence>
<feature type="region of interest" description="Disordered" evidence="5">
    <location>
        <begin position="131"/>
        <end position="160"/>
    </location>
</feature>
<feature type="compositionally biased region" description="Basic and acidic residues" evidence="5">
    <location>
        <begin position="144"/>
        <end position="155"/>
    </location>
</feature>
<dbReference type="Pfam" id="PF02412">
    <property type="entry name" value="TSP_3"/>
    <property type="match status" value="2"/>
</dbReference>
<dbReference type="SUPFAM" id="SSF49265">
    <property type="entry name" value="Fibronectin type III"/>
    <property type="match status" value="1"/>
</dbReference>
<sequence length="911" mass="99675">MKKTLPYLYLILFFVTTSFFGQQIPSYYNGLDFSKTGNELFLELSGRITSTHTGIPYTSSTTDVWDACRLADEDPDISTNVLLIYGYNDTDENFSTDRTRLKTENAGSTYIPGKWNREHVFPKSLANPSLEAESGLVSPGSDVHNLRPADQDRNTLRSNNKFTDGSGVSKIITSNGGWYPGDEWKGDVARIIMYMYTRYHGNGTQSSETNCLPINVAFGTVNAIDANMIDLFLKWNVEDPVSPFEANRNEVLAGIQGNRNPYIDNPYLATLIWGGLAAEDKWNMNSSSDTEAPSTPENLVASNVTDTTVEISWNASTDNIGVYDYLIYVNGFYTQTATTTSTILTNLIAATTYQITIKARDISSNYSNMSAVLEFTTAVGPKVLFEEDFSDCGNLNFVTYSEASNKNWECRNLYGENNSGSMGMNGNQQDVLSKDWLITVSPVDFDNSTGEMLSFYTDAAYGDTPLELVFSSDYDGSGNPSNYTWNEIPNVTIPIHSTGKATEEVYSFTDIDISEISGSVYIAFKYYSTAEPTRWTVDSFKIIADNEDNDDIDGDGVLNVDDLCPNTPAGEEVDANGCSNGQLDDDNDGIQNSADLCPNTPTGESVNVNGCSESQLDDDNDGVMNNIDTCPNTPVGEEVDVNGCSNSQLDDDNDGVSNEIDQCTNTPIGTYVDEAGCFALPPTNFTIEVIGETCAGKENGSIEIAAQEAYNYSVTVDGTIYNFTNTTNAFIEGLAPDTYEFCISVEGETYQQCYTVTVDAGTSAKASAKVVSNKAYVAIEQGTAPYQVLVNGKTVLHTYAPSFEVAVTPGDLLEVKTDIACEGVFSKQIELFSTITAYPNPTNEWTTIALPTTEKEVLVELYSIEGQLISSKSYPVMYGKIQVNLENKPTGLYLAKVYLDDETLTLKIIKQ</sequence>
<dbReference type="PANTHER" id="PTHR33607">
    <property type="entry name" value="ENDONUCLEASE-1"/>
    <property type="match status" value="1"/>
</dbReference>
<dbReference type="InterPro" id="IPR013783">
    <property type="entry name" value="Ig-like_fold"/>
</dbReference>
<dbReference type="InterPro" id="IPR003367">
    <property type="entry name" value="Thrombospondin_3-like_rpt"/>
</dbReference>
<evidence type="ECO:0000313" key="8">
    <source>
        <dbReference type="Proteomes" id="UP001597032"/>
    </source>
</evidence>
<dbReference type="PANTHER" id="PTHR33607:SF2">
    <property type="entry name" value="ENDONUCLEASE-1"/>
    <property type="match status" value="1"/>
</dbReference>
<dbReference type="Pfam" id="PF00041">
    <property type="entry name" value="fn3"/>
    <property type="match status" value="1"/>
</dbReference>
<keyword evidence="7" id="KW-0255">Endonuclease</keyword>
<reference evidence="8" key="1">
    <citation type="journal article" date="2019" name="Int. J. Syst. Evol. Microbiol.">
        <title>The Global Catalogue of Microorganisms (GCM) 10K type strain sequencing project: providing services to taxonomists for standard genome sequencing and annotation.</title>
        <authorList>
            <consortium name="The Broad Institute Genomics Platform"/>
            <consortium name="The Broad Institute Genome Sequencing Center for Infectious Disease"/>
            <person name="Wu L."/>
            <person name="Ma J."/>
        </authorList>
    </citation>
    <scope>NUCLEOTIDE SEQUENCE [LARGE SCALE GENOMIC DNA]</scope>
    <source>
        <strain evidence="8">CCUG 60022</strain>
    </source>
</reference>
<evidence type="ECO:0000313" key="7">
    <source>
        <dbReference type="EMBL" id="MFD0761723.1"/>
    </source>
</evidence>